<comment type="function">
    <text evidence="4">Catalyzes the reduction of 1-pyrroline-5-carboxylate (PCA) to L-proline.</text>
</comment>
<feature type="domain" description="Pyrroline-5-carboxylate reductase catalytic N-terminal" evidence="7">
    <location>
        <begin position="3"/>
        <end position="88"/>
    </location>
</feature>
<dbReference type="PROSITE" id="PS00521">
    <property type="entry name" value="P5CR"/>
    <property type="match status" value="1"/>
</dbReference>
<comment type="subcellular location">
    <subcellularLocation>
        <location evidence="4">Cytoplasm</location>
    </subcellularLocation>
</comment>
<keyword evidence="3 4" id="KW-0560">Oxidoreductase</keyword>
<dbReference type="HAMAP" id="MF_01925">
    <property type="entry name" value="P5C_reductase"/>
    <property type="match status" value="1"/>
</dbReference>
<dbReference type="PANTHER" id="PTHR11645">
    <property type="entry name" value="PYRROLINE-5-CARBOXYLATE REDUCTASE"/>
    <property type="match status" value="1"/>
</dbReference>
<dbReference type="SUPFAM" id="SSF48179">
    <property type="entry name" value="6-phosphogluconate dehydrogenase C-terminal domain-like"/>
    <property type="match status" value="1"/>
</dbReference>
<evidence type="ECO:0000259" key="7">
    <source>
        <dbReference type="Pfam" id="PF03807"/>
    </source>
</evidence>
<dbReference type="GO" id="GO:0004735">
    <property type="term" value="F:pyrroline-5-carboxylate reductase activity"/>
    <property type="evidence" value="ECO:0007669"/>
    <property type="project" value="UniProtKB-EC"/>
</dbReference>
<proteinExistence type="inferred from homology"/>
<dbReference type="InterPro" id="IPR008927">
    <property type="entry name" value="6-PGluconate_DH-like_C_sf"/>
</dbReference>
<evidence type="ECO:0000313" key="10">
    <source>
        <dbReference type="Proteomes" id="UP001595823"/>
    </source>
</evidence>
<feature type="domain" description="Pyrroline-5-carboxylate reductase dimerisation" evidence="8">
    <location>
        <begin position="158"/>
        <end position="262"/>
    </location>
</feature>
<dbReference type="InterPro" id="IPR000304">
    <property type="entry name" value="Pyrroline-COOH_reductase"/>
</dbReference>
<dbReference type="PANTHER" id="PTHR11645:SF0">
    <property type="entry name" value="PYRROLINE-5-CARBOXYLATE REDUCTASE 3"/>
    <property type="match status" value="1"/>
</dbReference>
<dbReference type="InterPro" id="IPR053790">
    <property type="entry name" value="P5CR-like_CS"/>
</dbReference>
<keyword evidence="4 6" id="KW-0028">Amino-acid biosynthesis</keyword>
<evidence type="ECO:0000256" key="3">
    <source>
        <dbReference type="ARBA" id="ARBA00023002"/>
    </source>
</evidence>
<protein>
    <recommendedName>
        <fullName evidence="4 5">Pyrroline-5-carboxylate reductase</fullName>
        <shortName evidence="4">P5C reductase</shortName>
        <shortName evidence="4">P5CR</shortName>
        <ecNumber evidence="4 5">1.5.1.2</ecNumber>
    </recommendedName>
    <alternativeName>
        <fullName evidence="4">PCA reductase</fullName>
    </alternativeName>
</protein>
<dbReference type="Pfam" id="PF03807">
    <property type="entry name" value="F420_oxidored"/>
    <property type="match status" value="1"/>
</dbReference>
<dbReference type="PIRSF" id="PIRSF000193">
    <property type="entry name" value="Pyrrol-5-carb_rd"/>
    <property type="match status" value="1"/>
</dbReference>
<evidence type="ECO:0000256" key="4">
    <source>
        <dbReference type="HAMAP-Rule" id="MF_01925"/>
    </source>
</evidence>
<dbReference type="EC" id="1.5.1.2" evidence="4 5"/>
<dbReference type="RefSeq" id="WP_380622052.1">
    <property type="nucleotide sequence ID" value="NZ_JBHSDK010000018.1"/>
</dbReference>
<name>A0ABV8U0X7_9ACTN</name>
<keyword evidence="10" id="KW-1185">Reference proteome</keyword>
<keyword evidence="2 4" id="KW-0521">NADP</keyword>
<comment type="catalytic activity">
    <reaction evidence="4">
        <text>L-proline + NAD(+) = (S)-1-pyrroline-5-carboxylate + NADH + 2 H(+)</text>
        <dbReference type="Rhea" id="RHEA:14105"/>
        <dbReference type="ChEBI" id="CHEBI:15378"/>
        <dbReference type="ChEBI" id="CHEBI:17388"/>
        <dbReference type="ChEBI" id="CHEBI:57540"/>
        <dbReference type="ChEBI" id="CHEBI:57945"/>
        <dbReference type="ChEBI" id="CHEBI:60039"/>
        <dbReference type="EC" id="1.5.1.2"/>
    </reaction>
</comment>
<dbReference type="Gene3D" id="3.40.50.720">
    <property type="entry name" value="NAD(P)-binding Rossmann-like Domain"/>
    <property type="match status" value="1"/>
</dbReference>
<evidence type="ECO:0000313" key="9">
    <source>
        <dbReference type="EMBL" id="MFC4336288.1"/>
    </source>
</evidence>
<dbReference type="Pfam" id="PF14748">
    <property type="entry name" value="P5CR_dimer"/>
    <property type="match status" value="1"/>
</dbReference>
<evidence type="ECO:0000256" key="6">
    <source>
        <dbReference type="RuleBase" id="RU003903"/>
    </source>
</evidence>
<accession>A0ABV8U0X7</accession>
<evidence type="ECO:0000256" key="1">
    <source>
        <dbReference type="ARBA" id="ARBA00005525"/>
    </source>
</evidence>
<comment type="similarity">
    <text evidence="1 4 6">Belongs to the pyrroline-5-carboxylate reductase family.</text>
</comment>
<reference evidence="10" key="1">
    <citation type="journal article" date="2019" name="Int. J. Syst. Evol. Microbiol.">
        <title>The Global Catalogue of Microorganisms (GCM) 10K type strain sequencing project: providing services to taxonomists for standard genome sequencing and annotation.</title>
        <authorList>
            <consortium name="The Broad Institute Genomics Platform"/>
            <consortium name="The Broad Institute Genome Sequencing Center for Infectious Disease"/>
            <person name="Wu L."/>
            <person name="Ma J."/>
        </authorList>
    </citation>
    <scope>NUCLEOTIDE SEQUENCE [LARGE SCALE GENOMIC DNA]</scope>
    <source>
        <strain evidence="10">IBRC-M 10908</strain>
    </source>
</reference>
<dbReference type="InterPro" id="IPR028939">
    <property type="entry name" value="P5C_Rdtase_cat_N"/>
</dbReference>
<evidence type="ECO:0000256" key="2">
    <source>
        <dbReference type="ARBA" id="ARBA00022857"/>
    </source>
</evidence>
<comment type="caution">
    <text evidence="9">The sequence shown here is derived from an EMBL/GenBank/DDBJ whole genome shotgun (WGS) entry which is preliminary data.</text>
</comment>
<sequence length="265" mass="27845">MARIAVVGVGHLGESVLTGLLRSGIDQDDIRGIELIPERARDIARKHGIDCTHAGLADARQADIILIAVRPKDVRPVVEEIAAGPVNAVVCTLAAGIEIKAVEEGLGGGPVVRAMTNTASAHRQAVTALTRGGQVRDTQFTAVKTLFEHLGSVVEIPEEQQNMATALAGSGPAFLYYLADAMAQAATEYGIERKDADTMVEQMLRGAGVLLQESGEEPSELIGHIATPGGTTKAGLSVLDDRETSNVIRKAVLRTAQRSKELSAG</sequence>
<evidence type="ECO:0000256" key="5">
    <source>
        <dbReference type="NCBIfam" id="TIGR00112"/>
    </source>
</evidence>
<dbReference type="SUPFAM" id="SSF51735">
    <property type="entry name" value="NAD(P)-binding Rossmann-fold domains"/>
    <property type="match status" value="1"/>
</dbReference>
<comment type="catalytic activity">
    <reaction evidence="4 6">
        <text>L-proline + NADP(+) = (S)-1-pyrroline-5-carboxylate + NADPH + 2 H(+)</text>
        <dbReference type="Rhea" id="RHEA:14109"/>
        <dbReference type="ChEBI" id="CHEBI:15378"/>
        <dbReference type="ChEBI" id="CHEBI:17388"/>
        <dbReference type="ChEBI" id="CHEBI:57783"/>
        <dbReference type="ChEBI" id="CHEBI:58349"/>
        <dbReference type="ChEBI" id="CHEBI:60039"/>
        <dbReference type="EC" id="1.5.1.2"/>
    </reaction>
</comment>
<dbReference type="InterPro" id="IPR029036">
    <property type="entry name" value="P5CR_dimer"/>
</dbReference>
<dbReference type="Proteomes" id="UP001595823">
    <property type="component" value="Unassembled WGS sequence"/>
</dbReference>
<dbReference type="NCBIfam" id="TIGR00112">
    <property type="entry name" value="proC"/>
    <property type="match status" value="1"/>
</dbReference>
<dbReference type="Gene3D" id="1.10.3730.10">
    <property type="entry name" value="ProC C-terminal domain-like"/>
    <property type="match status" value="1"/>
</dbReference>
<dbReference type="InterPro" id="IPR036291">
    <property type="entry name" value="NAD(P)-bd_dom_sf"/>
</dbReference>
<keyword evidence="4 6" id="KW-0641">Proline biosynthesis</keyword>
<evidence type="ECO:0000259" key="8">
    <source>
        <dbReference type="Pfam" id="PF14748"/>
    </source>
</evidence>
<dbReference type="EMBL" id="JBHSDK010000018">
    <property type="protein sequence ID" value="MFC4336288.1"/>
    <property type="molecule type" value="Genomic_DNA"/>
</dbReference>
<organism evidence="9 10">
    <name type="scientific">Salininema proteolyticum</name>
    <dbReference type="NCBI Taxonomy" id="1607685"/>
    <lineage>
        <taxon>Bacteria</taxon>
        <taxon>Bacillati</taxon>
        <taxon>Actinomycetota</taxon>
        <taxon>Actinomycetes</taxon>
        <taxon>Glycomycetales</taxon>
        <taxon>Glycomycetaceae</taxon>
        <taxon>Salininema</taxon>
    </lineage>
</organism>
<comment type="pathway">
    <text evidence="4 6">Amino-acid biosynthesis; L-proline biosynthesis; L-proline from L-glutamate 5-semialdehyde: step 1/1.</text>
</comment>
<keyword evidence="4" id="KW-0963">Cytoplasm</keyword>
<gene>
    <name evidence="4 9" type="primary">proC</name>
    <name evidence="9" type="ORF">ACFPET_13860</name>
</gene>